<proteinExistence type="predicted"/>
<dbReference type="AlphaFoldDB" id="A0A7C4VQK0"/>
<name>A0A7C4VQK0_9BACT</name>
<dbReference type="PANTHER" id="PTHR42103">
    <property type="entry name" value="ALPHA/BETA-HYDROLASES SUPERFAMILY PROTEIN"/>
    <property type="match status" value="1"/>
</dbReference>
<gene>
    <name evidence="1" type="ORF">ENS29_11200</name>
</gene>
<accession>A0A7C4VQK0</accession>
<dbReference type="SUPFAM" id="SSF53474">
    <property type="entry name" value="alpha/beta-Hydrolases"/>
    <property type="match status" value="1"/>
</dbReference>
<sequence length="223" mass="24292">MRETPVYISVATEQPPLRLEARMGLSMASTSSDAAGVVICHPHPLYGGDMDNSVVRALQEVFYDMGWTTLRFNFRGVGGSSGRYGEGVGEVADVCAAFSFLKAKGVSRCYSAGYSFGTWVLLQSLMGQTDVDRLDVPLSGLVLVSPPVDVMNFKSLQLPHDIPSLILVGSDDCFCSIRSLQTWLGANPPNDCSVVTIADADHFYGHRLTELQRHVRRVVTGWS</sequence>
<dbReference type="PANTHER" id="PTHR42103:SF2">
    <property type="entry name" value="AB HYDROLASE-1 DOMAIN-CONTAINING PROTEIN"/>
    <property type="match status" value="1"/>
</dbReference>
<dbReference type="InterPro" id="IPR029058">
    <property type="entry name" value="AB_hydrolase_fold"/>
</dbReference>
<evidence type="ECO:0008006" key="2">
    <source>
        <dbReference type="Google" id="ProtNLM"/>
    </source>
</evidence>
<reference evidence="1" key="1">
    <citation type="journal article" date="2020" name="mSystems">
        <title>Genome- and Community-Level Interaction Insights into Carbon Utilization and Element Cycling Functions of Hydrothermarchaeota in Hydrothermal Sediment.</title>
        <authorList>
            <person name="Zhou Z."/>
            <person name="Liu Y."/>
            <person name="Xu W."/>
            <person name="Pan J."/>
            <person name="Luo Z.H."/>
            <person name="Li M."/>
        </authorList>
    </citation>
    <scope>NUCLEOTIDE SEQUENCE [LARGE SCALE GENOMIC DNA]</scope>
    <source>
        <strain evidence="1">SpSt-477</strain>
    </source>
</reference>
<dbReference type="EMBL" id="DSUH01000257">
    <property type="protein sequence ID" value="HGU33409.1"/>
    <property type="molecule type" value="Genomic_DNA"/>
</dbReference>
<dbReference type="Gene3D" id="3.40.50.1820">
    <property type="entry name" value="alpha/beta hydrolase"/>
    <property type="match status" value="1"/>
</dbReference>
<comment type="caution">
    <text evidence="1">The sequence shown here is derived from an EMBL/GenBank/DDBJ whole genome shotgun (WGS) entry which is preliminary data.</text>
</comment>
<evidence type="ECO:0000313" key="1">
    <source>
        <dbReference type="EMBL" id="HGU33409.1"/>
    </source>
</evidence>
<protein>
    <recommendedName>
        <fullName evidence="2">Alpha/beta hydrolase</fullName>
    </recommendedName>
</protein>
<organism evidence="1">
    <name type="scientific">Desulfatirhabdium butyrativorans</name>
    <dbReference type="NCBI Taxonomy" id="340467"/>
    <lineage>
        <taxon>Bacteria</taxon>
        <taxon>Pseudomonadati</taxon>
        <taxon>Thermodesulfobacteriota</taxon>
        <taxon>Desulfobacteria</taxon>
        <taxon>Desulfobacterales</taxon>
        <taxon>Desulfatirhabdiaceae</taxon>
        <taxon>Desulfatirhabdium</taxon>
    </lineage>
</organism>